<evidence type="ECO:0000313" key="4">
    <source>
        <dbReference type="Proteomes" id="UP000091929"/>
    </source>
</evidence>
<protein>
    <submittedName>
        <fullName evidence="3">Uncharacterized protein</fullName>
    </submittedName>
</protein>
<sequence>MKLKKIKDILSNNLIYLSIPKYTCEIMVTTIKIHEDTKQAIDLFREYKNESYDEVIKKILYIAKNCKDNKELSLETIEAIEKARERIKKGEFLTEEEAKLRLGL</sequence>
<dbReference type="Proteomes" id="UP000091929">
    <property type="component" value="Unassembled WGS sequence"/>
</dbReference>
<reference evidence="4 5" key="1">
    <citation type="journal article" date="2016" name="ISME J.">
        <title>Chasing the elusive Euryarchaeota class WSA2: genomes reveal a uniquely fastidious methyl-reducing methanogen.</title>
        <authorList>
            <person name="Nobu M.K."/>
            <person name="Narihiro T."/>
            <person name="Kuroda K."/>
            <person name="Mei R."/>
            <person name="Liu W.T."/>
        </authorList>
    </citation>
    <scope>NUCLEOTIDE SEQUENCE [LARGE SCALE GENOMIC DNA]</scope>
    <source>
        <strain evidence="1">B03fssc0709_Meth_Bin005</strain>
        <strain evidence="2">B15fssc0709_Meth_Bin003</strain>
        <strain evidence="3">BMIXfssc0709_Meth_Bin006</strain>
    </source>
</reference>
<dbReference type="EMBL" id="LNGE01000038">
    <property type="protein sequence ID" value="KYC44878.1"/>
    <property type="molecule type" value="Genomic_DNA"/>
</dbReference>
<evidence type="ECO:0000313" key="2">
    <source>
        <dbReference type="EMBL" id="KYC46976.1"/>
    </source>
</evidence>
<organism evidence="3 6">
    <name type="scientific">Candidatus Methanofastidiosum methylothiophilum</name>
    <dbReference type="NCBI Taxonomy" id="1705564"/>
    <lineage>
        <taxon>Archaea</taxon>
        <taxon>Methanobacteriati</taxon>
        <taxon>Methanobacteriota</taxon>
        <taxon>Stenosarchaea group</taxon>
        <taxon>Candidatus Methanofastidiosia</taxon>
        <taxon>Candidatus Methanofastidiosales</taxon>
        <taxon>Candidatus Methanofastidiosaceae</taxon>
        <taxon>Candidatus Methanofastidiosum</taxon>
    </lineage>
</organism>
<evidence type="ECO:0000313" key="3">
    <source>
        <dbReference type="EMBL" id="KYC49629.1"/>
    </source>
</evidence>
<comment type="caution">
    <text evidence="3">The sequence shown here is derived from an EMBL/GenBank/DDBJ whole genome shotgun (WGS) entry which is preliminary data.</text>
</comment>
<accession>A0A150IPH8</accession>
<evidence type="ECO:0000313" key="1">
    <source>
        <dbReference type="EMBL" id="KYC44878.1"/>
    </source>
</evidence>
<dbReference type="AlphaFoldDB" id="A0A150IXC8"/>
<dbReference type="Proteomes" id="UP000092401">
    <property type="component" value="Unassembled WGS sequence"/>
</dbReference>
<dbReference type="Proteomes" id="UP000092403">
    <property type="component" value="Unassembled WGS sequence"/>
</dbReference>
<accession>A0A150IXC8</accession>
<proteinExistence type="predicted"/>
<name>A0A150IXC8_9EURY</name>
<evidence type="ECO:0000313" key="5">
    <source>
        <dbReference type="Proteomes" id="UP000092401"/>
    </source>
</evidence>
<dbReference type="EMBL" id="LNGF01000037">
    <property type="protein sequence ID" value="KYC46976.1"/>
    <property type="molecule type" value="Genomic_DNA"/>
</dbReference>
<gene>
    <name evidence="1" type="ORF">APG10_01333</name>
    <name evidence="2" type="ORF">APG11_01519</name>
    <name evidence="3" type="ORF">APG12_01342</name>
</gene>
<accession>A0A150IJ29</accession>
<evidence type="ECO:0000313" key="6">
    <source>
        <dbReference type="Proteomes" id="UP000092403"/>
    </source>
</evidence>
<dbReference type="EMBL" id="LNJC01000030">
    <property type="protein sequence ID" value="KYC49629.1"/>
    <property type="molecule type" value="Genomic_DNA"/>
</dbReference>